<comment type="caution">
    <text evidence="2">The sequence shown here is derived from an EMBL/GenBank/DDBJ whole genome shotgun (WGS) entry which is preliminary data.</text>
</comment>
<sequence>MQYARDHNFQACDGKKELTPSFEGALMFLMSDNGFGMREYDVDVVAKQGEDVLIIVIASTNSKRGLPAKPPSASRIAKLQRALDISEAPKWYRDRKCGKLWTSGETGPRHAPVYGRTADDAPKLVEHAPVPARSAKASTQTSAGSRTRAVRCKLTFSADANDATHTAIPLSKAGETGNAPPPEVIWPYVQPSSRNNER</sequence>
<dbReference type="AlphaFoldDB" id="A0AAD6V8P1"/>
<gene>
    <name evidence="2" type="ORF">GGX14DRAFT_398350</name>
</gene>
<keyword evidence="3" id="KW-1185">Reference proteome</keyword>
<name>A0AAD6V8P1_9AGAR</name>
<proteinExistence type="predicted"/>
<evidence type="ECO:0000313" key="2">
    <source>
        <dbReference type="EMBL" id="KAJ7204041.1"/>
    </source>
</evidence>
<dbReference type="Proteomes" id="UP001219525">
    <property type="component" value="Unassembled WGS sequence"/>
</dbReference>
<evidence type="ECO:0000256" key="1">
    <source>
        <dbReference type="SAM" id="MobiDB-lite"/>
    </source>
</evidence>
<evidence type="ECO:0000313" key="3">
    <source>
        <dbReference type="Proteomes" id="UP001219525"/>
    </source>
</evidence>
<reference evidence="2" key="1">
    <citation type="submission" date="2023-03" db="EMBL/GenBank/DDBJ databases">
        <title>Massive genome expansion in bonnet fungi (Mycena s.s.) driven by repeated elements and novel gene families across ecological guilds.</title>
        <authorList>
            <consortium name="Lawrence Berkeley National Laboratory"/>
            <person name="Harder C.B."/>
            <person name="Miyauchi S."/>
            <person name="Viragh M."/>
            <person name="Kuo A."/>
            <person name="Thoen E."/>
            <person name="Andreopoulos B."/>
            <person name="Lu D."/>
            <person name="Skrede I."/>
            <person name="Drula E."/>
            <person name="Henrissat B."/>
            <person name="Morin E."/>
            <person name="Kohler A."/>
            <person name="Barry K."/>
            <person name="LaButti K."/>
            <person name="Morin E."/>
            <person name="Salamov A."/>
            <person name="Lipzen A."/>
            <person name="Mereny Z."/>
            <person name="Hegedus B."/>
            <person name="Baldrian P."/>
            <person name="Stursova M."/>
            <person name="Weitz H."/>
            <person name="Taylor A."/>
            <person name="Grigoriev I.V."/>
            <person name="Nagy L.G."/>
            <person name="Martin F."/>
            <person name="Kauserud H."/>
        </authorList>
    </citation>
    <scope>NUCLEOTIDE SEQUENCE</scope>
    <source>
        <strain evidence="2">9144</strain>
    </source>
</reference>
<feature type="region of interest" description="Disordered" evidence="1">
    <location>
        <begin position="167"/>
        <end position="198"/>
    </location>
</feature>
<accession>A0AAD6V8P1</accession>
<protein>
    <submittedName>
        <fullName evidence="2">Uncharacterized protein</fullName>
    </submittedName>
</protein>
<organism evidence="2 3">
    <name type="scientific">Mycena pura</name>
    <dbReference type="NCBI Taxonomy" id="153505"/>
    <lineage>
        <taxon>Eukaryota</taxon>
        <taxon>Fungi</taxon>
        <taxon>Dikarya</taxon>
        <taxon>Basidiomycota</taxon>
        <taxon>Agaricomycotina</taxon>
        <taxon>Agaricomycetes</taxon>
        <taxon>Agaricomycetidae</taxon>
        <taxon>Agaricales</taxon>
        <taxon>Marasmiineae</taxon>
        <taxon>Mycenaceae</taxon>
        <taxon>Mycena</taxon>
    </lineage>
</organism>
<dbReference type="EMBL" id="JARJCW010000048">
    <property type="protein sequence ID" value="KAJ7204041.1"/>
    <property type="molecule type" value="Genomic_DNA"/>
</dbReference>